<evidence type="ECO:0000313" key="2">
    <source>
        <dbReference type="Proteomes" id="UP001151532"/>
    </source>
</evidence>
<keyword evidence="2" id="KW-1185">Reference proteome</keyword>
<reference evidence="1" key="2">
    <citation type="journal article" date="2023" name="Int. J. Mol. Sci.">
        <title>De Novo Assembly and Annotation of 11 Diverse Shrub Willow (Salix) Genomes Reveals Novel Gene Organization in Sex-Linked Regions.</title>
        <authorList>
            <person name="Hyden B."/>
            <person name="Feng K."/>
            <person name="Yates T.B."/>
            <person name="Jawdy S."/>
            <person name="Cereghino C."/>
            <person name="Smart L.B."/>
            <person name="Muchero W."/>
        </authorList>
    </citation>
    <scope>NUCLEOTIDE SEQUENCE</scope>
    <source>
        <tissue evidence="1">Shoot tip</tissue>
    </source>
</reference>
<comment type="caution">
    <text evidence="1">The sequence shown here is derived from an EMBL/GenBank/DDBJ whole genome shotgun (WGS) entry which is preliminary data.</text>
</comment>
<proteinExistence type="predicted"/>
<dbReference type="EMBL" id="JAPFFK010000014">
    <property type="protein sequence ID" value="KAJ6718035.1"/>
    <property type="molecule type" value="Genomic_DNA"/>
</dbReference>
<gene>
    <name evidence="1" type="ORF">OIU79_006048</name>
</gene>
<sequence>MRVARSEPRKKNPLMVMQCNTLQRRVQEDIQTRKPQCEGCLSCGESRGREVEIPVSCRESSI</sequence>
<dbReference type="OrthoDB" id="1919336at2759"/>
<dbReference type="AlphaFoldDB" id="A0A9Q0Z1N5"/>
<accession>A0A9Q0Z1N5</accession>
<name>A0A9Q0Z1N5_SALPP</name>
<organism evidence="1 2">
    <name type="scientific">Salix purpurea</name>
    <name type="common">Purple osier willow</name>
    <dbReference type="NCBI Taxonomy" id="77065"/>
    <lineage>
        <taxon>Eukaryota</taxon>
        <taxon>Viridiplantae</taxon>
        <taxon>Streptophyta</taxon>
        <taxon>Embryophyta</taxon>
        <taxon>Tracheophyta</taxon>
        <taxon>Spermatophyta</taxon>
        <taxon>Magnoliopsida</taxon>
        <taxon>eudicotyledons</taxon>
        <taxon>Gunneridae</taxon>
        <taxon>Pentapetalae</taxon>
        <taxon>rosids</taxon>
        <taxon>fabids</taxon>
        <taxon>Malpighiales</taxon>
        <taxon>Salicaceae</taxon>
        <taxon>Saliceae</taxon>
        <taxon>Salix</taxon>
    </lineage>
</organism>
<reference evidence="1" key="1">
    <citation type="submission" date="2022-11" db="EMBL/GenBank/DDBJ databases">
        <authorList>
            <person name="Hyden B.L."/>
            <person name="Feng K."/>
            <person name="Yates T."/>
            <person name="Jawdy S."/>
            <person name="Smart L.B."/>
            <person name="Muchero W."/>
        </authorList>
    </citation>
    <scope>NUCLEOTIDE SEQUENCE</scope>
    <source>
        <tissue evidence="1">Shoot tip</tissue>
    </source>
</reference>
<evidence type="ECO:0000313" key="1">
    <source>
        <dbReference type="EMBL" id="KAJ6718035.1"/>
    </source>
</evidence>
<protein>
    <submittedName>
        <fullName evidence="1">Uncharacterized protein</fullName>
    </submittedName>
</protein>
<dbReference type="Proteomes" id="UP001151532">
    <property type="component" value="Chromosome 10"/>
</dbReference>